<dbReference type="GO" id="GO:1990904">
    <property type="term" value="C:ribonucleoprotein complex"/>
    <property type="evidence" value="ECO:0007669"/>
    <property type="project" value="UniProtKB-KW"/>
</dbReference>
<evidence type="ECO:0000313" key="6">
    <source>
        <dbReference type="EMBL" id="URA11325.1"/>
    </source>
</evidence>
<dbReference type="HAMAP" id="MF_01328_B">
    <property type="entry name" value="Ribosomal_uL4_B"/>
    <property type="match status" value="1"/>
</dbReference>
<dbReference type="InterPro" id="IPR013005">
    <property type="entry name" value="Ribosomal_uL4-like"/>
</dbReference>
<evidence type="ECO:0000256" key="1">
    <source>
        <dbReference type="ARBA" id="ARBA00010528"/>
    </source>
</evidence>
<dbReference type="Gene3D" id="3.40.1370.10">
    <property type="match status" value="1"/>
</dbReference>
<name>A0AAX3BGB3_9SPIR</name>
<organism evidence="6 7">
    <name type="scientific">Thermospira aquatica</name>
    <dbReference type="NCBI Taxonomy" id="2828656"/>
    <lineage>
        <taxon>Bacteria</taxon>
        <taxon>Pseudomonadati</taxon>
        <taxon>Spirochaetota</taxon>
        <taxon>Spirochaetia</taxon>
        <taxon>Brevinematales</taxon>
        <taxon>Thermospiraceae</taxon>
        <taxon>Thermospira</taxon>
    </lineage>
</organism>
<dbReference type="SUPFAM" id="SSF52166">
    <property type="entry name" value="Ribosomal protein L4"/>
    <property type="match status" value="1"/>
</dbReference>
<dbReference type="Pfam" id="PF00573">
    <property type="entry name" value="Ribosomal_L4"/>
    <property type="match status" value="1"/>
</dbReference>
<comment type="subunit">
    <text evidence="5">Part of the 50S ribosomal subunit.</text>
</comment>
<proteinExistence type="inferred from homology"/>
<gene>
    <name evidence="5 6" type="primary">rplD</name>
    <name evidence="6" type="ORF">KDW03_05900</name>
</gene>
<dbReference type="KEGG" id="taqu:KDW03_05900"/>
<keyword evidence="5" id="KW-0694">RNA-binding</keyword>
<dbReference type="NCBIfam" id="TIGR03953">
    <property type="entry name" value="rplD_bact"/>
    <property type="match status" value="1"/>
</dbReference>
<reference evidence="6" key="1">
    <citation type="submission" date="2021-04" db="EMBL/GenBank/DDBJ databases">
        <authorList>
            <person name="Postec A."/>
        </authorList>
    </citation>
    <scope>NUCLEOTIDE SEQUENCE</scope>
    <source>
        <strain evidence="6">F1F22</strain>
    </source>
</reference>
<sequence>MKLDVFQGNTKSGSLEVKLAVTDKVEATSEHTIYQAVVVRLANERQGTLSTLTKSEVRGGGKKPWRQKGLGRARAGSIRSPLWRGGGVTFGPKPRDFSLKINQKMKTKAYISVFSKMNELGRLKVITGFSYNEMKTKAFLKAFSAYCVDPAEKMVIITEAKNPALYLSTRNLPNVTVMYVDQMDILPLVYADRIYITDKALTLLDERYAKIFG</sequence>
<evidence type="ECO:0000256" key="4">
    <source>
        <dbReference type="ARBA" id="ARBA00035244"/>
    </source>
</evidence>
<protein>
    <recommendedName>
        <fullName evidence="4 5">Large ribosomal subunit protein uL4</fullName>
    </recommendedName>
</protein>
<dbReference type="AlphaFoldDB" id="A0AAX3BGB3"/>
<keyword evidence="3 5" id="KW-0687">Ribonucleoprotein</keyword>
<dbReference type="PANTHER" id="PTHR10746:SF6">
    <property type="entry name" value="LARGE RIBOSOMAL SUBUNIT PROTEIN UL4M"/>
    <property type="match status" value="1"/>
</dbReference>
<evidence type="ECO:0000256" key="2">
    <source>
        <dbReference type="ARBA" id="ARBA00022980"/>
    </source>
</evidence>
<reference evidence="6" key="2">
    <citation type="submission" date="2022-06" db="EMBL/GenBank/DDBJ databases">
        <title>Thermospira aquatica gen. nov., sp. nov.</title>
        <authorList>
            <person name="Ben Ali Gam Z."/>
            <person name="Labat M."/>
        </authorList>
    </citation>
    <scope>NUCLEOTIDE SEQUENCE</scope>
    <source>
        <strain evidence="6">F1F22</strain>
    </source>
</reference>
<comment type="similarity">
    <text evidence="1 5">Belongs to the universal ribosomal protein uL4 family.</text>
</comment>
<dbReference type="Proteomes" id="UP001056539">
    <property type="component" value="Chromosome"/>
</dbReference>
<keyword evidence="7" id="KW-1185">Reference proteome</keyword>
<dbReference type="PANTHER" id="PTHR10746">
    <property type="entry name" value="50S RIBOSOMAL PROTEIN L4"/>
    <property type="match status" value="1"/>
</dbReference>
<keyword evidence="2 5" id="KW-0689">Ribosomal protein</keyword>
<accession>A0AAX3BGB3</accession>
<dbReference type="EMBL" id="CP073355">
    <property type="protein sequence ID" value="URA11325.1"/>
    <property type="molecule type" value="Genomic_DNA"/>
</dbReference>
<dbReference type="GO" id="GO:0006412">
    <property type="term" value="P:translation"/>
    <property type="evidence" value="ECO:0007669"/>
    <property type="project" value="UniProtKB-UniRule"/>
</dbReference>
<evidence type="ECO:0000256" key="3">
    <source>
        <dbReference type="ARBA" id="ARBA00023274"/>
    </source>
</evidence>
<evidence type="ECO:0000313" key="7">
    <source>
        <dbReference type="Proteomes" id="UP001056539"/>
    </source>
</evidence>
<keyword evidence="5" id="KW-0699">rRNA-binding</keyword>
<dbReference type="RefSeq" id="WP_271436457.1">
    <property type="nucleotide sequence ID" value="NZ_CP073355.1"/>
</dbReference>
<comment type="function">
    <text evidence="5">Forms part of the polypeptide exit tunnel.</text>
</comment>
<dbReference type="GO" id="GO:0005840">
    <property type="term" value="C:ribosome"/>
    <property type="evidence" value="ECO:0007669"/>
    <property type="project" value="UniProtKB-KW"/>
</dbReference>
<dbReference type="GO" id="GO:0003735">
    <property type="term" value="F:structural constituent of ribosome"/>
    <property type="evidence" value="ECO:0007669"/>
    <property type="project" value="InterPro"/>
</dbReference>
<dbReference type="InterPro" id="IPR023574">
    <property type="entry name" value="Ribosomal_uL4_dom_sf"/>
</dbReference>
<comment type="function">
    <text evidence="5">One of the primary rRNA binding proteins, this protein initially binds near the 5'-end of the 23S rRNA. It is important during the early stages of 50S assembly. It makes multiple contacts with different domains of the 23S rRNA in the assembled 50S subunit and ribosome.</text>
</comment>
<evidence type="ECO:0000256" key="5">
    <source>
        <dbReference type="HAMAP-Rule" id="MF_01328"/>
    </source>
</evidence>
<dbReference type="GO" id="GO:0019843">
    <property type="term" value="F:rRNA binding"/>
    <property type="evidence" value="ECO:0007669"/>
    <property type="project" value="UniProtKB-UniRule"/>
</dbReference>
<dbReference type="InterPro" id="IPR002136">
    <property type="entry name" value="Ribosomal_uL4"/>
</dbReference>